<dbReference type="SUPFAM" id="SSF55890">
    <property type="entry name" value="Sporulation response regulatory protein Spo0B"/>
    <property type="match status" value="1"/>
</dbReference>
<evidence type="ECO:0000256" key="6">
    <source>
        <dbReference type="ARBA" id="ARBA00022679"/>
    </source>
</evidence>
<dbReference type="SMART" id="SM00387">
    <property type="entry name" value="HATPase_c"/>
    <property type="match status" value="1"/>
</dbReference>
<dbReference type="NCBIfam" id="TIGR00229">
    <property type="entry name" value="sensory_box"/>
    <property type="match status" value="1"/>
</dbReference>
<keyword evidence="9 16" id="KW-0418">Kinase</keyword>
<feature type="transmembrane region" description="Helical" evidence="13">
    <location>
        <begin position="12"/>
        <end position="35"/>
    </location>
</feature>
<dbReference type="Gene3D" id="1.10.287.130">
    <property type="match status" value="1"/>
</dbReference>
<dbReference type="PROSITE" id="PS50112">
    <property type="entry name" value="PAS"/>
    <property type="match status" value="1"/>
</dbReference>
<dbReference type="InterPro" id="IPR005467">
    <property type="entry name" value="His_kinase_dom"/>
</dbReference>
<dbReference type="SMART" id="SM00091">
    <property type="entry name" value="PAS"/>
    <property type="match status" value="1"/>
</dbReference>
<dbReference type="EC" id="2.7.13.3" evidence="3"/>
<reference evidence="16 17" key="1">
    <citation type="submission" date="2022-10" db="EMBL/GenBank/DDBJ databases">
        <title>Description of Fervidibacillus gen. nov. in the family Fervidibacillaceae fam. nov. with two species, Fervidibacillus albus sp. nov., and Fervidibacillus halotolerans sp. nov., isolated from tidal flat sediments.</title>
        <authorList>
            <person name="Kwon K.K."/>
            <person name="Yang S.-H."/>
        </authorList>
    </citation>
    <scope>NUCLEOTIDE SEQUENCE [LARGE SCALE GENOMIC DNA]</scope>
    <source>
        <strain evidence="16 17">DSM 23332</strain>
    </source>
</reference>
<evidence type="ECO:0000313" key="16">
    <source>
        <dbReference type="EMBL" id="MCU9593234.1"/>
    </source>
</evidence>
<dbReference type="InterPro" id="IPR036890">
    <property type="entry name" value="HATPase_C_sf"/>
</dbReference>
<dbReference type="InterPro" id="IPR039506">
    <property type="entry name" value="SPOB_a"/>
</dbReference>
<comment type="catalytic activity">
    <reaction evidence="1">
        <text>ATP + protein L-histidine = ADP + protein N-phospho-L-histidine.</text>
        <dbReference type="EC" id="2.7.13.3"/>
    </reaction>
</comment>
<dbReference type="Gene3D" id="3.30.450.20">
    <property type="entry name" value="PAS domain"/>
    <property type="match status" value="2"/>
</dbReference>
<comment type="caution">
    <text evidence="16">The sequence shown here is derived from an EMBL/GenBank/DDBJ whole genome shotgun (WGS) entry which is preliminary data.</text>
</comment>
<dbReference type="PANTHER" id="PTHR43547">
    <property type="entry name" value="TWO-COMPONENT HISTIDINE KINASE"/>
    <property type="match status" value="1"/>
</dbReference>
<evidence type="ECO:0000256" key="8">
    <source>
        <dbReference type="ARBA" id="ARBA00022741"/>
    </source>
</evidence>
<evidence type="ECO:0000256" key="4">
    <source>
        <dbReference type="ARBA" id="ARBA00022475"/>
    </source>
</evidence>
<evidence type="ECO:0000256" key="9">
    <source>
        <dbReference type="ARBA" id="ARBA00022777"/>
    </source>
</evidence>
<evidence type="ECO:0000256" key="5">
    <source>
        <dbReference type="ARBA" id="ARBA00022553"/>
    </source>
</evidence>
<dbReference type="InterPro" id="IPR004358">
    <property type="entry name" value="Sig_transdc_His_kin-like_C"/>
</dbReference>
<dbReference type="PANTHER" id="PTHR43547:SF3">
    <property type="entry name" value="SENSOR PROTEIN CITS"/>
    <property type="match status" value="1"/>
</dbReference>
<dbReference type="SUPFAM" id="SSF55785">
    <property type="entry name" value="PYP-like sensor domain (PAS domain)"/>
    <property type="match status" value="1"/>
</dbReference>
<dbReference type="RefSeq" id="WP_263060833.1">
    <property type="nucleotide sequence ID" value="NZ_JAOUSE010000003.1"/>
</dbReference>
<dbReference type="InterPro" id="IPR035965">
    <property type="entry name" value="PAS-like_dom_sf"/>
</dbReference>
<dbReference type="GO" id="GO:0016301">
    <property type="term" value="F:kinase activity"/>
    <property type="evidence" value="ECO:0007669"/>
    <property type="project" value="UniProtKB-KW"/>
</dbReference>
<dbReference type="InterPro" id="IPR029151">
    <property type="entry name" value="Sensor-like_sf"/>
</dbReference>
<accession>A0ABT2WEJ9</accession>
<evidence type="ECO:0000256" key="13">
    <source>
        <dbReference type="SAM" id="Phobius"/>
    </source>
</evidence>
<dbReference type="Pfam" id="PF00989">
    <property type="entry name" value="PAS"/>
    <property type="match status" value="1"/>
</dbReference>
<dbReference type="InterPro" id="IPR016120">
    <property type="entry name" value="Sig_transdc_His_kin_SpoOB"/>
</dbReference>
<keyword evidence="17" id="KW-1185">Reference proteome</keyword>
<keyword evidence="8" id="KW-0547">Nucleotide-binding</keyword>
<keyword evidence="6" id="KW-0808">Transferase</keyword>
<evidence type="ECO:0000256" key="7">
    <source>
        <dbReference type="ARBA" id="ARBA00022692"/>
    </source>
</evidence>
<dbReference type="Pfam" id="PF02518">
    <property type="entry name" value="HATPase_c"/>
    <property type="match status" value="1"/>
</dbReference>
<evidence type="ECO:0000256" key="11">
    <source>
        <dbReference type="ARBA" id="ARBA00022989"/>
    </source>
</evidence>
<sequence length="537" mass="60701">MLKRLNVKLQTKIIILISLLIFFVITIFTVLFIYYEIVDERKEIESLALQTSKSISLLPVVKNPETNNDESIGEIQAMIHQIKGKVKPDYILIEYKNGTTYLSPDHDLHHDLYDEDNYKAIVFGSEYTIEAETPNGKIIWAKSPIKTDEYQQIIGVVSVGFFKKTIHNFIIPTLKEVFLIGVSVLTIGSYAGYLLSKSIRKQILGLEPDEIASLYTIRETILKSLNEGIISIDQKGMITLINKSAKEMLGISKECINKPIQEILPDFKMVKILNSNINTKDEEINLNNKIFIVSYTPIMENGKKVGVVASFRDKTDIQKMAETITEIKNYSEELRAQTHEFTNKLYVISGLLQLKQYDQVIELIQEETNQLNFHNEIIFNQINDPRVQAILLGKLGKASEKKVKFTIDENSSLSKLPNFIQTADIVTIIGNLIDNAIEAVEQEKGVVTFFATDIGNDIIIEVSDNGKGFSDEEEIPKVFYKGVSSKNGKYRGYGLFNVKSVVDYLNGDIEIQQNKGNGTIFSVYIPKEQSINNGVVK</sequence>
<evidence type="ECO:0000256" key="2">
    <source>
        <dbReference type="ARBA" id="ARBA00004651"/>
    </source>
</evidence>
<keyword evidence="7 13" id="KW-0812">Transmembrane</keyword>
<evidence type="ECO:0000259" key="15">
    <source>
        <dbReference type="PROSITE" id="PS50112"/>
    </source>
</evidence>
<keyword evidence="11 13" id="KW-1133">Transmembrane helix</keyword>
<gene>
    <name evidence="16" type="ORF">OEV82_02040</name>
</gene>
<keyword evidence="5" id="KW-0597">Phosphoprotein</keyword>
<comment type="subcellular location">
    <subcellularLocation>
        <location evidence="2">Cell membrane</location>
        <topology evidence="2">Multi-pass membrane protein</topology>
    </subcellularLocation>
</comment>
<evidence type="ECO:0000256" key="10">
    <source>
        <dbReference type="ARBA" id="ARBA00022840"/>
    </source>
</evidence>
<dbReference type="InterPro" id="IPR000014">
    <property type="entry name" value="PAS"/>
</dbReference>
<dbReference type="Pfam" id="PF14689">
    <property type="entry name" value="SPOB_a"/>
    <property type="match status" value="1"/>
</dbReference>
<proteinExistence type="predicted"/>
<organism evidence="16 17">
    <name type="scientific">Pallidibacillus thermolactis</name>
    <dbReference type="NCBI Taxonomy" id="251051"/>
    <lineage>
        <taxon>Bacteria</taxon>
        <taxon>Bacillati</taxon>
        <taxon>Bacillota</taxon>
        <taxon>Bacilli</taxon>
        <taxon>Bacillales</taxon>
        <taxon>Bacillaceae</taxon>
        <taxon>Pallidibacillus</taxon>
    </lineage>
</organism>
<evidence type="ECO:0000313" key="17">
    <source>
        <dbReference type="Proteomes" id="UP001208656"/>
    </source>
</evidence>
<keyword evidence="4" id="KW-1003">Cell membrane</keyword>
<dbReference type="SUPFAM" id="SSF55874">
    <property type="entry name" value="ATPase domain of HSP90 chaperone/DNA topoisomerase II/histidine kinase"/>
    <property type="match status" value="1"/>
</dbReference>
<feature type="domain" description="Histidine kinase" evidence="14">
    <location>
        <begin position="336"/>
        <end position="529"/>
    </location>
</feature>
<evidence type="ECO:0000256" key="12">
    <source>
        <dbReference type="ARBA" id="ARBA00023012"/>
    </source>
</evidence>
<dbReference type="InterPro" id="IPR003594">
    <property type="entry name" value="HATPase_dom"/>
</dbReference>
<keyword evidence="10" id="KW-0067">ATP-binding</keyword>
<feature type="domain" description="PAS" evidence="15">
    <location>
        <begin position="221"/>
        <end position="254"/>
    </location>
</feature>
<dbReference type="CDD" id="cd00130">
    <property type="entry name" value="PAS"/>
    <property type="match status" value="1"/>
</dbReference>
<dbReference type="EMBL" id="JAOUSE010000003">
    <property type="protein sequence ID" value="MCU9593234.1"/>
    <property type="molecule type" value="Genomic_DNA"/>
</dbReference>
<dbReference type="PRINTS" id="PR00344">
    <property type="entry name" value="BCTRLSENSOR"/>
</dbReference>
<dbReference type="InterPro" id="IPR013767">
    <property type="entry name" value="PAS_fold"/>
</dbReference>
<evidence type="ECO:0000256" key="3">
    <source>
        <dbReference type="ARBA" id="ARBA00012438"/>
    </source>
</evidence>
<dbReference type="SUPFAM" id="SSF103190">
    <property type="entry name" value="Sensory domain-like"/>
    <property type="match status" value="1"/>
</dbReference>
<name>A0ABT2WEJ9_9BACI</name>
<evidence type="ECO:0000259" key="14">
    <source>
        <dbReference type="PROSITE" id="PS50109"/>
    </source>
</evidence>
<dbReference type="Gene3D" id="3.30.565.10">
    <property type="entry name" value="Histidine kinase-like ATPase, C-terminal domain"/>
    <property type="match status" value="1"/>
</dbReference>
<protein>
    <recommendedName>
        <fullName evidence="3">histidine kinase</fullName>
        <ecNumber evidence="3">2.7.13.3</ecNumber>
    </recommendedName>
</protein>
<keyword evidence="12" id="KW-0902">Two-component regulatory system</keyword>
<dbReference type="Proteomes" id="UP001208656">
    <property type="component" value="Unassembled WGS sequence"/>
</dbReference>
<evidence type="ECO:0000256" key="1">
    <source>
        <dbReference type="ARBA" id="ARBA00000085"/>
    </source>
</evidence>
<dbReference type="PROSITE" id="PS50109">
    <property type="entry name" value="HIS_KIN"/>
    <property type="match status" value="1"/>
</dbReference>
<keyword evidence="13" id="KW-0472">Membrane</keyword>